<dbReference type="PROSITE" id="PS50294">
    <property type="entry name" value="WD_REPEATS_REGION"/>
    <property type="match status" value="1"/>
</dbReference>
<feature type="compositionally biased region" description="Low complexity" evidence="4">
    <location>
        <begin position="505"/>
        <end position="520"/>
    </location>
</feature>
<feature type="compositionally biased region" description="Low complexity" evidence="4">
    <location>
        <begin position="35"/>
        <end position="48"/>
    </location>
</feature>
<dbReference type="GO" id="GO:0005737">
    <property type="term" value="C:cytoplasm"/>
    <property type="evidence" value="ECO:0007669"/>
    <property type="project" value="TreeGrafter"/>
</dbReference>
<dbReference type="InterPro" id="IPR045151">
    <property type="entry name" value="DCAF8"/>
</dbReference>
<dbReference type="Pfam" id="PF00400">
    <property type="entry name" value="WD40"/>
    <property type="match status" value="3"/>
</dbReference>
<dbReference type="Gene3D" id="2.130.10.10">
    <property type="entry name" value="YVTN repeat-like/Quinoprotein amine dehydrogenase"/>
    <property type="match status" value="1"/>
</dbReference>
<reference evidence="5 6" key="1">
    <citation type="submission" date="2022-05" db="EMBL/GenBank/DDBJ databases">
        <title>A multi-omics perspective on studying reproductive biology in Daphnia sinensis.</title>
        <authorList>
            <person name="Jia J."/>
        </authorList>
    </citation>
    <scope>NUCLEOTIDE SEQUENCE [LARGE SCALE GENOMIC DNA]</scope>
    <source>
        <strain evidence="5 6">WSL</strain>
    </source>
</reference>
<dbReference type="PANTHER" id="PTHR15574">
    <property type="entry name" value="WD REPEAT DOMAIN-CONTAINING FAMILY"/>
    <property type="match status" value="1"/>
</dbReference>
<dbReference type="PANTHER" id="PTHR15574:SF21">
    <property type="entry name" value="DDB1- AND CUL4-ASSOCIATED FACTOR 8"/>
    <property type="match status" value="1"/>
</dbReference>
<keyword evidence="6" id="KW-1185">Reference proteome</keyword>
<evidence type="ECO:0000256" key="1">
    <source>
        <dbReference type="ARBA" id="ARBA00022574"/>
    </source>
</evidence>
<evidence type="ECO:0000256" key="4">
    <source>
        <dbReference type="SAM" id="MobiDB-lite"/>
    </source>
</evidence>
<comment type="caution">
    <text evidence="5">The sequence shown here is derived from an EMBL/GenBank/DDBJ whole genome shotgun (WGS) entry which is preliminary data.</text>
</comment>
<feature type="compositionally biased region" description="Basic and acidic residues" evidence="4">
    <location>
        <begin position="18"/>
        <end position="29"/>
    </location>
</feature>
<protein>
    <submittedName>
        <fullName evidence="5">Uncharacterized protein</fullName>
    </submittedName>
</protein>
<evidence type="ECO:0000313" key="6">
    <source>
        <dbReference type="Proteomes" id="UP000820818"/>
    </source>
</evidence>
<keyword evidence="1 3" id="KW-0853">WD repeat</keyword>
<keyword evidence="2" id="KW-0677">Repeat</keyword>
<proteinExistence type="predicted"/>
<dbReference type="InterPro" id="IPR015943">
    <property type="entry name" value="WD40/YVTN_repeat-like_dom_sf"/>
</dbReference>
<organism evidence="5 6">
    <name type="scientific">Daphnia sinensis</name>
    <dbReference type="NCBI Taxonomy" id="1820382"/>
    <lineage>
        <taxon>Eukaryota</taxon>
        <taxon>Metazoa</taxon>
        <taxon>Ecdysozoa</taxon>
        <taxon>Arthropoda</taxon>
        <taxon>Crustacea</taxon>
        <taxon>Branchiopoda</taxon>
        <taxon>Diplostraca</taxon>
        <taxon>Cladocera</taxon>
        <taxon>Anomopoda</taxon>
        <taxon>Daphniidae</taxon>
        <taxon>Daphnia</taxon>
        <taxon>Daphnia similis group</taxon>
    </lineage>
</organism>
<dbReference type="Proteomes" id="UP000820818">
    <property type="component" value="Linkage Group LG3"/>
</dbReference>
<dbReference type="EMBL" id="WJBH02000003">
    <property type="protein sequence ID" value="KAI9560641.1"/>
    <property type="molecule type" value="Genomic_DNA"/>
</dbReference>
<dbReference type="GO" id="GO:0080008">
    <property type="term" value="C:Cul4-RING E3 ubiquitin ligase complex"/>
    <property type="evidence" value="ECO:0007669"/>
    <property type="project" value="TreeGrafter"/>
</dbReference>
<accession>A0AAD5PUQ0</accession>
<dbReference type="InterPro" id="IPR001680">
    <property type="entry name" value="WD40_rpt"/>
</dbReference>
<evidence type="ECO:0000256" key="3">
    <source>
        <dbReference type="PROSITE-ProRule" id="PRU00221"/>
    </source>
</evidence>
<dbReference type="AlphaFoldDB" id="A0AAD5PUQ0"/>
<feature type="compositionally biased region" description="Basic and acidic residues" evidence="4">
    <location>
        <begin position="1"/>
        <end position="10"/>
    </location>
</feature>
<dbReference type="InterPro" id="IPR036322">
    <property type="entry name" value="WD40_repeat_dom_sf"/>
</dbReference>
<name>A0AAD5PUQ0_9CRUS</name>
<dbReference type="PROSITE" id="PS50082">
    <property type="entry name" value="WD_REPEATS_2"/>
    <property type="match status" value="1"/>
</dbReference>
<feature type="region of interest" description="Disordered" evidence="4">
    <location>
        <begin position="1"/>
        <end position="76"/>
    </location>
</feature>
<gene>
    <name evidence="5" type="ORF">GHT06_011591</name>
</gene>
<feature type="region of interest" description="Disordered" evidence="4">
    <location>
        <begin position="501"/>
        <end position="553"/>
    </location>
</feature>
<dbReference type="SMART" id="SM00320">
    <property type="entry name" value="WD40"/>
    <property type="match status" value="7"/>
</dbReference>
<evidence type="ECO:0000256" key="2">
    <source>
        <dbReference type="ARBA" id="ARBA00022737"/>
    </source>
</evidence>
<dbReference type="SUPFAM" id="SSF50978">
    <property type="entry name" value="WD40 repeat-like"/>
    <property type="match status" value="1"/>
</dbReference>
<feature type="compositionally biased region" description="Polar residues" evidence="4">
    <location>
        <begin position="63"/>
        <end position="72"/>
    </location>
</feature>
<feature type="repeat" description="WD" evidence="3">
    <location>
        <begin position="133"/>
        <end position="174"/>
    </location>
</feature>
<sequence length="553" mass="61957">MDGSRQHLTESESSSTESDSHLESIRIMDFEDSQDSISTNQSTSNTTIDSHRQNPDLEVDSDGTPSIGSSGNMDEETFCGVGKHKPKHKWHALKAFTQRGLGISSHKTMDIVFNAHCYGSLRFVQRLELASKMDCHNGCVNALHFNSSGSRLASGSDDLSIIIWDWSRAEPVLNYDSGHRGNVFQAKFLPLCGDTHIVSCARDGHIRLAELSPSGSFHSTRRLGLHRGPAHKLAILPDTPHVFLTAGEDGVVFEVDIRQSKPNKLLTVKHSERKIALYSISSHPIDTSEFCVGGRDQFVRVYDRRYVSTDTESSPVSKSCPRHLLDSSVRAHVTSAVYNFNGSELLASYNDEDIYSFSSKSVEGADALHRYSGHRNNATVKGVNYYGPRSEFVISGSDCGNIFFWDSSTEAIVQCIPGDENGVVNCLEPHPSIPVLATSGLDDDVKIWTPKCFDEPQLWELKKTVKTNQQEREEERRREPDTISGELLWVLWRHVRRTERRRRQQQQQQQQQQHQHQRTSSQERNDENLSSSSDESDVSESDEGPRGVQCAPS</sequence>
<evidence type="ECO:0000313" key="5">
    <source>
        <dbReference type="EMBL" id="KAI9560641.1"/>
    </source>
</evidence>